<keyword evidence="7" id="KW-1278">Translocase</keyword>
<keyword evidence="8" id="KW-0472">Membrane</keyword>
<dbReference type="CDD" id="cd03215">
    <property type="entry name" value="ABC_Carb_Monos_II"/>
    <property type="match status" value="1"/>
</dbReference>
<dbReference type="Pfam" id="PF00005">
    <property type="entry name" value="ABC_tran"/>
    <property type="match status" value="2"/>
</dbReference>
<dbReference type="FunFam" id="3.40.50.300:FF:000127">
    <property type="entry name" value="Ribose import ATP-binding protein RbsA"/>
    <property type="match status" value="1"/>
</dbReference>
<dbReference type="InterPro" id="IPR050107">
    <property type="entry name" value="ABC_carbohydrate_import_ATPase"/>
</dbReference>
<dbReference type="STRING" id="1423719.FC66_GL001039"/>
<evidence type="ECO:0000256" key="5">
    <source>
        <dbReference type="ARBA" id="ARBA00022741"/>
    </source>
</evidence>
<dbReference type="GO" id="GO:0005886">
    <property type="term" value="C:plasma membrane"/>
    <property type="evidence" value="ECO:0007669"/>
    <property type="project" value="UniProtKB-SubCell"/>
</dbReference>
<dbReference type="GO" id="GO:0005524">
    <property type="term" value="F:ATP binding"/>
    <property type="evidence" value="ECO:0007669"/>
    <property type="project" value="UniProtKB-KW"/>
</dbReference>
<evidence type="ECO:0000256" key="2">
    <source>
        <dbReference type="ARBA" id="ARBA00022448"/>
    </source>
</evidence>
<evidence type="ECO:0000256" key="8">
    <source>
        <dbReference type="ARBA" id="ARBA00023136"/>
    </source>
</evidence>
<dbReference type="InterPro" id="IPR003593">
    <property type="entry name" value="AAA+_ATPase"/>
</dbReference>
<protein>
    <submittedName>
        <fullName evidence="10">ABC transporter ATP-binding protein</fullName>
    </submittedName>
</protein>
<keyword evidence="2" id="KW-0813">Transport</keyword>
<accession>A0A0R1HQU6</accession>
<feature type="domain" description="ABC transporter" evidence="9">
    <location>
        <begin position="263"/>
        <end position="507"/>
    </location>
</feature>
<keyword evidence="3" id="KW-1003">Cell membrane</keyword>
<dbReference type="InterPro" id="IPR027417">
    <property type="entry name" value="P-loop_NTPase"/>
</dbReference>
<dbReference type="InterPro" id="IPR003439">
    <property type="entry name" value="ABC_transporter-like_ATP-bd"/>
</dbReference>
<dbReference type="SUPFAM" id="SSF52540">
    <property type="entry name" value="P-loop containing nucleoside triphosphate hydrolases"/>
    <property type="match status" value="2"/>
</dbReference>
<dbReference type="SMART" id="SM00382">
    <property type="entry name" value="AAA"/>
    <property type="match status" value="2"/>
</dbReference>
<dbReference type="EMBL" id="AZDI01000004">
    <property type="protein sequence ID" value="KRK45809.1"/>
    <property type="molecule type" value="Genomic_DNA"/>
</dbReference>
<gene>
    <name evidence="10" type="ORF">FC66_GL001039</name>
</gene>
<evidence type="ECO:0000256" key="4">
    <source>
        <dbReference type="ARBA" id="ARBA00022737"/>
    </source>
</evidence>
<dbReference type="AlphaFoldDB" id="A0A0R1HQU6"/>
<evidence type="ECO:0000259" key="9">
    <source>
        <dbReference type="PROSITE" id="PS50893"/>
    </source>
</evidence>
<reference evidence="10 11" key="1">
    <citation type="journal article" date="2015" name="Genome Announc.">
        <title>Expanding the biotechnology potential of lactobacilli through comparative genomics of 213 strains and associated genera.</title>
        <authorList>
            <person name="Sun Z."/>
            <person name="Harris H.M."/>
            <person name="McCann A."/>
            <person name="Guo C."/>
            <person name="Argimon S."/>
            <person name="Zhang W."/>
            <person name="Yang X."/>
            <person name="Jeffery I.B."/>
            <person name="Cooney J.C."/>
            <person name="Kagawa T.F."/>
            <person name="Liu W."/>
            <person name="Song Y."/>
            <person name="Salvetti E."/>
            <person name="Wrobel A."/>
            <person name="Rasinkangas P."/>
            <person name="Parkhill J."/>
            <person name="Rea M.C."/>
            <person name="O'Sullivan O."/>
            <person name="Ritari J."/>
            <person name="Douillard F.P."/>
            <person name="Paul Ross R."/>
            <person name="Yang R."/>
            <person name="Briner A.E."/>
            <person name="Felis G.E."/>
            <person name="de Vos W.M."/>
            <person name="Barrangou R."/>
            <person name="Klaenhammer T.R."/>
            <person name="Caufield P.W."/>
            <person name="Cui Y."/>
            <person name="Zhang H."/>
            <person name="O'Toole P.W."/>
        </authorList>
    </citation>
    <scope>NUCLEOTIDE SEQUENCE [LARGE SCALE GENOMIC DNA]</scope>
    <source>
        <strain evidence="10 11">DSM 15638</strain>
    </source>
</reference>
<evidence type="ECO:0000313" key="10">
    <source>
        <dbReference type="EMBL" id="KRK45809.1"/>
    </source>
</evidence>
<organism evidence="10 11">
    <name type="scientific">Dellaglioa algida DSM 15638</name>
    <dbReference type="NCBI Taxonomy" id="1423719"/>
    <lineage>
        <taxon>Bacteria</taxon>
        <taxon>Bacillati</taxon>
        <taxon>Bacillota</taxon>
        <taxon>Bacilli</taxon>
        <taxon>Lactobacillales</taxon>
        <taxon>Lactobacillaceae</taxon>
        <taxon>Dellaglioa</taxon>
    </lineage>
</organism>
<evidence type="ECO:0000256" key="1">
    <source>
        <dbReference type="ARBA" id="ARBA00004202"/>
    </source>
</evidence>
<dbReference type="PANTHER" id="PTHR43790:SF4">
    <property type="entry name" value="GUANOSINE IMPORT ATP-BINDING PROTEIN NUPO"/>
    <property type="match status" value="1"/>
</dbReference>
<comment type="caution">
    <text evidence="10">The sequence shown here is derived from an EMBL/GenBank/DDBJ whole genome shotgun (WGS) entry which is preliminary data.</text>
</comment>
<dbReference type="PANTHER" id="PTHR43790">
    <property type="entry name" value="CARBOHYDRATE TRANSPORT ATP-BINDING PROTEIN MG119-RELATED"/>
    <property type="match status" value="1"/>
</dbReference>
<keyword evidence="6 10" id="KW-0067">ATP-binding</keyword>
<keyword evidence="11" id="KW-1185">Reference proteome</keyword>
<proteinExistence type="predicted"/>
<keyword evidence="5" id="KW-0547">Nucleotide-binding</keyword>
<dbReference type="GO" id="GO:0016887">
    <property type="term" value="F:ATP hydrolysis activity"/>
    <property type="evidence" value="ECO:0007669"/>
    <property type="project" value="InterPro"/>
</dbReference>
<dbReference type="Proteomes" id="UP000051450">
    <property type="component" value="Unassembled WGS sequence"/>
</dbReference>
<evidence type="ECO:0000256" key="6">
    <source>
        <dbReference type="ARBA" id="ARBA00022840"/>
    </source>
</evidence>
<comment type="subcellular location">
    <subcellularLocation>
        <location evidence="1">Cell membrane</location>
        <topology evidence="1">Peripheral membrane protein</topology>
    </subcellularLocation>
</comment>
<keyword evidence="4" id="KW-0677">Repeat</keyword>
<dbReference type="PROSITE" id="PS50893">
    <property type="entry name" value="ABC_TRANSPORTER_2"/>
    <property type="match status" value="2"/>
</dbReference>
<sequence>MGGISLAETMVEMKHITKRFGNFVANDDISLTIKKGEIVALLGENGAGKSTLMSLLSGLKKPSSGEILIKNKVVSLASPRQATQQGIGMVHQHFMLIDDFTVLENIILGDEKTKYGMIDRMGTRKTITDLAEKYHLQLDLDKKVSDISVGMQQRTEIMKTLYRDAEILIFDEPTAALTPQEIESLLVIIKRLASEGKAIFLITHKLSEIKEIADTCIVVRAGKVIGTVKVSETSTYMMAEMMVGRQISFAAEKVPTNQMRTVLELKRLVVQASKAVPSVNDVSFKIATGEILGIAGVDGNGQSELMEAISGLRKVSSGNIMLNDRDITKFKPRKTTQAGISNIPEDRQNVGLILPMSVSDNLILQDYYLSKNQSKGLLNKSKIHRDGQKLMSDFDIRADSILEPVGSLSGGNQQKVIITREISRNPDLLIAANPMRGLDVGAIEYVHKQILKQRENEKAILLVSFELDELLRLSDRIAVIHQGKIMGIVKTGDVTKQELGFMMAGQPIPTH</sequence>
<dbReference type="PATRIC" id="fig|1423719.4.peg.1060"/>
<evidence type="ECO:0000256" key="7">
    <source>
        <dbReference type="ARBA" id="ARBA00022967"/>
    </source>
</evidence>
<evidence type="ECO:0000313" key="11">
    <source>
        <dbReference type="Proteomes" id="UP000051450"/>
    </source>
</evidence>
<feature type="domain" description="ABC transporter" evidence="9">
    <location>
        <begin position="11"/>
        <end position="246"/>
    </location>
</feature>
<evidence type="ECO:0000256" key="3">
    <source>
        <dbReference type="ARBA" id="ARBA00022475"/>
    </source>
</evidence>
<dbReference type="CDD" id="cd03216">
    <property type="entry name" value="ABC_Carb_Monos_I"/>
    <property type="match status" value="1"/>
</dbReference>
<name>A0A0R1HQU6_9LACO</name>
<dbReference type="Gene3D" id="3.40.50.300">
    <property type="entry name" value="P-loop containing nucleotide triphosphate hydrolases"/>
    <property type="match status" value="2"/>
</dbReference>